<dbReference type="AlphaFoldDB" id="A0A564Y9I6"/>
<accession>A0A564Y9I6</accession>
<protein>
    <submittedName>
        <fullName evidence="2">Uncharacterized protein</fullName>
    </submittedName>
</protein>
<proteinExistence type="predicted"/>
<dbReference type="Proteomes" id="UP000321570">
    <property type="component" value="Unassembled WGS sequence"/>
</dbReference>
<keyword evidence="1" id="KW-1133">Transmembrane helix</keyword>
<keyword evidence="1" id="KW-0812">Transmembrane</keyword>
<reference evidence="2 3" key="1">
    <citation type="submission" date="2019-07" db="EMBL/GenBank/DDBJ databases">
        <authorList>
            <person name="Jastrzebski P J."/>
            <person name="Paukszto L."/>
            <person name="Jastrzebski P J."/>
        </authorList>
    </citation>
    <scope>NUCLEOTIDE SEQUENCE [LARGE SCALE GENOMIC DNA]</scope>
    <source>
        <strain evidence="2 3">WMS-il1</strain>
    </source>
</reference>
<evidence type="ECO:0000313" key="3">
    <source>
        <dbReference type="Proteomes" id="UP000321570"/>
    </source>
</evidence>
<name>A0A564Y9I6_HYMDI</name>
<evidence type="ECO:0000256" key="1">
    <source>
        <dbReference type="SAM" id="Phobius"/>
    </source>
</evidence>
<feature type="non-terminal residue" evidence="2">
    <location>
        <position position="1"/>
    </location>
</feature>
<evidence type="ECO:0000313" key="2">
    <source>
        <dbReference type="EMBL" id="VUZ43932.1"/>
    </source>
</evidence>
<gene>
    <name evidence="2" type="ORF">WMSIL1_LOCUS4191</name>
</gene>
<sequence>NSSSKRCLLTSILLPSCIPYCGSFNTFWFNRLLVFFFTIVVNSYSNSYELVAVIAVVSC</sequence>
<feature type="transmembrane region" description="Helical" evidence="1">
    <location>
        <begin position="33"/>
        <end position="57"/>
    </location>
</feature>
<keyword evidence="1" id="KW-0472">Membrane</keyword>
<organism evidence="2 3">
    <name type="scientific">Hymenolepis diminuta</name>
    <name type="common">Rat tapeworm</name>
    <dbReference type="NCBI Taxonomy" id="6216"/>
    <lineage>
        <taxon>Eukaryota</taxon>
        <taxon>Metazoa</taxon>
        <taxon>Spiralia</taxon>
        <taxon>Lophotrochozoa</taxon>
        <taxon>Platyhelminthes</taxon>
        <taxon>Cestoda</taxon>
        <taxon>Eucestoda</taxon>
        <taxon>Cyclophyllidea</taxon>
        <taxon>Hymenolepididae</taxon>
        <taxon>Hymenolepis</taxon>
    </lineage>
</organism>
<dbReference type="EMBL" id="CABIJS010000122">
    <property type="protein sequence ID" value="VUZ43932.1"/>
    <property type="molecule type" value="Genomic_DNA"/>
</dbReference>
<keyword evidence="3" id="KW-1185">Reference proteome</keyword>